<dbReference type="Proteomes" id="UP000676601">
    <property type="component" value="Unassembled WGS sequence"/>
</dbReference>
<name>A0ABQ4LC09_9BACL</name>
<keyword evidence="2" id="KW-1185">Reference proteome</keyword>
<gene>
    <name evidence="1" type="ORF">J21TS7_24270</name>
</gene>
<sequence length="60" mass="7325">MQLLILQFLWRGRRLGNLYIFTFKKFICFLQVDFFVIYIDQQVSILYDFTNQLVSILGKR</sequence>
<evidence type="ECO:0000313" key="2">
    <source>
        <dbReference type="Proteomes" id="UP000676601"/>
    </source>
</evidence>
<proteinExistence type="predicted"/>
<organism evidence="1 2">
    <name type="scientific">Paenibacillus cineris</name>
    <dbReference type="NCBI Taxonomy" id="237530"/>
    <lineage>
        <taxon>Bacteria</taxon>
        <taxon>Bacillati</taxon>
        <taxon>Bacillota</taxon>
        <taxon>Bacilli</taxon>
        <taxon>Bacillales</taxon>
        <taxon>Paenibacillaceae</taxon>
        <taxon>Paenibacillus</taxon>
    </lineage>
</organism>
<evidence type="ECO:0000313" key="1">
    <source>
        <dbReference type="EMBL" id="GIO54109.1"/>
    </source>
</evidence>
<protein>
    <submittedName>
        <fullName evidence="1">Uncharacterized protein</fullName>
    </submittedName>
</protein>
<reference evidence="1 2" key="1">
    <citation type="submission" date="2021-03" db="EMBL/GenBank/DDBJ databases">
        <title>Antimicrobial resistance genes in bacteria isolated from Japanese honey, and their potential for conferring macrolide and lincosamide resistance in the American foulbrood pathogen Paenibacillus larvae.</title>
        <authorList>
            <person name="Okamoto M."/>
            <person name="Kumagai M."/>
            <person name="Kanamori H."/>
            <person name="Takamatsu D."/>
        </authorList>
    </citation>
    <scope>NUCLEOTIDE SEQUENCE [LARGE SCALE GENOMIC DNA]</scope>
    <source>
        <strain evidence="1 2">J21TS7</strain>
    </source>
</reference>
<comment type="caution">
    <text evidence="1">The sequence shown here is derived from an EMBL/GenBank/DDBJ whole genome shotgun (WGS) entry which is preliminary data.</text>
</comment>
<dbReference type="EMBL" id="BORU01000001">
    <property type="protein sequence ID" value="GIO54109.1"/>
    <property type="molecule type" value="Genomic_DNA"/>
</dbReference>
<accession>A0ABQ4LC09</accession>